<evidence type="ECO:0000256" key="6">
    <source>
        <dbReference type="ARBA" id="ARBA00023136"/>
    </source>
</evidence>
<evidence type="ECO:0000256" key="7">
    <source>
        <dbReference type="SAM" id="Phobius"/>
    </source>
</evidence>
<keyword evidence="4 7" id="KW-0812">Transmembrane</keyword>
<organism evidence="9">
    <name type="scientific">Acetithermum autotrophicum</name>
    <dbReference type="NCBI Taxonomy" id="1446466"/>
    <lineage>
        <taxon>Bacteria</taxon>
        <taxon>Candidatus Bipolaricaulota</taxon>
        <taxon>Candidatus Acetithermum</taxon>
    </lineage>
</organism>
<dbReference type="PANTHER" id="PTHR42751:SF6">
    <property type="entry name" value="CONSERVED INTEGRAL MEMBRANE TRANSPORT PROTEIN-RELATED"/>
    <property type="match status" value="1"/>
</dbReference>
<feature type="transmembrane region" description="Helical" evidence="7">
    <location>
        <begin position="168"/>
        <end position="193"/>
    </location>
</feature>
<keyword evidence="5 7" id="KW-1133">Transmembrane helix</keyword>
<feature type="transmembrane region" description="Helical" evidence="7">
    <location>
        <begin position="343"/>
        <end position="361"/>
    </location>
</feature>
<keyword evidence="3" id="KW-0813">Transport</keyword>
<evidence type="ECO:0000256" key="2">
    <source>
        <dbReference type="ARBA" id="ARBA00005551"/>
    </source>
</evidence>
<evidence type="ECO:0000259" key="8">
    <source>
        <dbReference type="Pfam" id="PF00999"/>
    </source>
</evidence>
<dbReference type="GO" id="GO:0015297">
    <property type="term" value="F:antiporter activity"/>
    <property type="evidence" value="ECO:0007669"/>
    <property type="project" value="InterPro"/>
</dbReference>
<evidence type="ECO:0000313" key="9">
    <source>
        <dbReference type="EMBL" id="BAL58645.1"/>
    </source>
</evidence>
<dbReference type="AlphaFoldDB" id="H5SRC8"/>
<reference evidence="9" key="1">
    <citation type="journal article" date="2005" name="Environ. Microbiol.">
        <title>Genetic and functional properties of uncultivated thermophilic crenarchaeotes from a subsurface gold mine as revealed by analysis of genome fragments.</title>
        <authorList>
            <person name="Nunoura T."/>
            <person name="Hirayama H."/>
            <person name="Takami H."/>
            <person name="Oida H."/>
            <person name="Nishi S."/>
            <person name="Shimamura S."/>
            <person name="Suzuki Y."/>
            <person name="Inagaki F."/>
            <person name="Takai K."/>
            <person name="Nealson K.H."/>
            <person name="Horikoshi K."/>
        </authorList>
    </citation>
    <scope>NUCLEOTIDE SEQUENCE</scope>
</reference>
<feature type="transmembrane region" description="Helical" evidence="7">
    <location>
        <begin position="46"/>
        <end position="66"/>
    </location>
</feature>
<feature type="transmembrane region" description="Helical" evidence="7">
    <location>
        <begin position="254"/>
        <end position="273"/>
    </location>
</feature>
<keyword evidence="6 7" id="KW-0472">Membrane</keyword>
<comment type="subcellular location">
    <subcellularLocation>
        <location evidence="1">Membrane</location>
        <topology evidence="1">Multi-pass membrane protein</topology>
    </subcellularLocation>
</comment>
<dbReference type="GO" id="GO:1902600">
    <property type="term" value="P:proton transmembrane transport"/>
    <property type="evidence" value="ECO:0007669"/>
    <property type="project" value="InterPro"/>
</dbReference>
<feature type="transmembrane region" description="Helical" evidence="7">
    <location>
        <begin position="108"/>
        <end position="127"/>
    </location>
</feature>
<comment type="similarity">
    <text evidence="2">Belongs to the monovalent cation:proton antiporter 2 (CPA2) transporter (TC 2.A.37) family.</text>
</comment>
<dbReference type="InterPro" id="IPR006153">
    <property type="entry name" value="Cation/H_exchanger_TM"/>
</dbReference>
<dbReference type="EMBL" id="AP011801">
    <property type="protein sequence ID" value="BAL58645.1"/>
    <property type="molecule type" value="Genomic_DNA"/>
</dbReference>
<accession>H5SRC8</accession>
<evidence type="ECO:0000256" key="3">
    <source>
        <dbReference type="ARBA" id="ARBA00022448"/>
    </source>
</evidence>
<feature type="transmembrane region" description="Helical" evidence="7">
    <location>
        <begin position="316"/>
        <end position="337"/>
    </location>
</feature>
<sequence length="363" mass="39275">MLFHLGLILLVLYLGALVAHRFRQSSVLVFILAGIALQFFVPHSDIMSFLAQMGAMLLLFTIGLDFSPERLQRSGRRMLIATALDAVINLPLGVLVGIALGFDLLSALVLGGVIYNNSTSIIARLIIDSRRSALPETEYAVGVSVFQDLITALYVAVLAGMMQTEGMQAWQVVLVFMKALGFFAGAFGAALLLRPLLHRLMAHESLEVFLFFVFSFMIVLAALAESLGMSAAIGVFFAGFILPERAFRERVERVIAPFRDLFAALFFVSFGLLMELEHVSAVLGMSAVIIGVALGGKLATGWAIGRLTQLSKRASLRLGVALIPRGEFSILLASLAPAPLLDLTVILVLVLALLGPVLMRWSE</sequence>
<dbReference type="Pfam" id="PF00999">
    <property type="entry name" value="Na_H_Exchanger"/>
    <property type="match status" value="1"/>
</dbReference>
<feature type="transmembrane region" description="Helical" evidence="7">
    <location>
        <begin position="205"/>
        <end position="223"/>
    </location>
</feature>
<feature type="transmembrane region" description="Helical" evidence="7">
    <location>
        <begin position="78"/>
        <end position="102"/>
    </location>
</feature>
<feature type="transmembrane region" description="Helical" evidence="7">
    <location>
        <begin position="279"/>
        <end position="304"/>
    </location>
</feature>
<evidence type="ECO:0000256" key="4">
    <source>
        <dbReference type="ARBA" id="ARBA00022692"/>
    </source>
</evidence>
<protein>
    <submittedName>
        <fullName evidence="9">Monovalent cation:H+ antiporter-2, CPA2 family</fullName>
    </submittedName>
</protein>
<evidence type="ECO:0000256" key="5">
    <source>
        <dbReference type="ARBA" id="ARBA00022989"/>
    </source>
</evidence>
<name>H5SRC8_ACEAU</name>
<dbReference type="GO" id="GO:0016020">
    <property type="term" value="C:membrane"/>
    <property type="evidence" value="ECO:0007669"/>
    <property type="project" value="UniProtKB-SubCell"/>
</dbReference>
<dbReference type="Gene3D" id="1.20.1530.20">
    <property type="match status" value="1"/>
</dbReference>
<proteinExistence type="inferred from homology"/>
<gene>
    <name evidence="9" type="ORF">HGMM_OP2C193</name>
</gene>
<dbReference type="InterPro" id="IPR038770">
    <property type="entry name" value="Na+/solute_symporter_sf"/>
</dbReference>
<feature type="domain" description="Cation/H+ exchanger transmembrane" evidence="8">
    <location>
        <begin position="9"/>
        <end position="358"/>
    </location>
</feature>
<reference evidence="9" key="2">
    <citation type="journal article" date="2012" name="PLoS ONE">
        <title>A Deeply Branching Thermophilic Bacterium with an Ancient Acetyl-CoA Pathway Dominates a Subsurface Ecosystem.</title>
        <authorList>
            <person name="Takami H."/>
            <person name="Noguchi H."/>
            <person name="Takaki Y."/>
            <person name="Uchiyama I."/>
            <person name="Toyoda A."/>
            <person name="Nishi S."/>
            <person name="Chee G.-J."/>
            <person name="Arai W."/>
            <person name="Nunoura T."/>
            <person name="Itoh T."/>
            <person name="Hattori M."/>
            <person name="Takai K."/>
        </authorList>
    </citation>
    <scope>NUCLEOTIDE SEQUENCE</scope>
</reference>
<evidence type="ECO:0000256" key="1">
    <source>
        <dbReference type="ARBA" id="ARBA00004141"/>
    </source>
</evidence>
<feature type="transmembrane region" description="Helical" evidence="7">
    <location>
        <begin position="139"/>
        <end position="162"/>
    </location>
</feature>
<dbReference type="PANTHER" id="PTHR42751">
    <property type="entry name" value="SODIUM/HYDROGEN EXCHANGER FAMILY/TRKA DOMAIN PROTEIN"/>
    <property type="match status" value="1"/>
</dbReference>